<feature type="compositionally biased region" description="Basic and acidic residues" evidence="1">
    <location>
        <begin position="42"/>
        <end position="65"/>
    </location>
</feature>
<sequence length="195" mass="22177">MAEEPVKTETQEQQEPEKQPEKEAQKTFTREELGQIVSAQIAKERKTWEEQHQSEIEKAKEDGKAEANMTAKELAEKQAKEQANKVKQQEDALNKREQELDRREHLAHTKDLLAEQNLPTDGADMLLGSTEDETKANIERFKQLVSQGVRNELHKSSAGKTPQNGSPAQADISNKNMAEMTYAEMQKYVESQQTN</sequence>
<dbReference type="RefSeq" id="WP_269296115.1">
    <property type="nucleotide sequence ID" value="NZ_JAKHPH010000020.1"/>
</dbReference>
<feature type="compositionally biased region" description="Polar residues" evidence="1">
    <location>
        <begin position="158"/>
        <end position="176"/>
    </location>
</feature>
<comment type="caution">
    <text evidence="2">The sequence shown here is derived from an EMBL/GenBank/DDBJ whole genome shotgun (WGS) entry which is preliminary data.</text>
</comment>
<feature type="compositionally biased region" description="Basic and acidic residues" evidence="1">
    <location>
        <begin position="73"/>
        <end position="113"/>
    </location>
</feature>
<gene>
    <name evidence="2" type="ORF">L2724_07190</name>
</gene>
<name>A0AAW5WUH1_9LACO</name>
<accession>A0AAW5WUH1</accession>
<dbReference type="Proteomes" id="UP001212401">
    <property type="component" value="Unassembled WGS sequence"/>
</dbReference>
<dbReference type="EMBL" id="JAKHPH010000020">
    <property type="protein sequence ID" value="MCZ3668065.1"/>
    <property type="molecule type" value="Genomic_DNA"/>
</dbReference>
<dbReference type="AlphaFoldDB" id="A0AAW5WUH1"/>
<evidence type="ECO:0000256" key="1">
    <source>
        <dbReference type="SAM" id="MobiDB-lite"/>
    </source>
</evidence>
<proteinExistence type="predicted"/>
<dbReference type="InterPro" id="IPR025580">
    <property type="entry name" value="Gp46"/>
</dbReference>
<feature type="region of interest" description="Disordered" evidence="1">
    <location>
        <begin position="1"/>
        <end position="127"/>
    </location>
</feature>
<organism evidence="2 3">
    <name type="scientific">Limosilactobacillus vaginalis</name>
    <dbReference type="NCBI Taxonomy" id="1633"/>
    <lineage>
        <taxon>Bacteria</taxon>
        <taxon>Bacillati</taxon>
        <taxon>Bacillota</taxon>
        <taxon>Bacilli</taxon>
        <taxon>Lactobacillales</taxon>
        <taxon>Lactobacillaceae</taxon>
        <taxon>Limosilactobacillus</taxon>
    </lineage>
</organism>
<protein>
    <submittedName>
        <fullName evidence="2">DUF4355 domain-containing protein</fullName>
    </submittedName>
</protein>
<dbReference type="Pfam" id="PF14265">
    <property type="entry name" value="DUF4355"/>
    <property type="match status" value="1"/>
</dbReference>
<feature type="compositionally biased region" description="Basic and acidic residues" evidence="1">
    <location>
        <begin position="1"/>
        <end position="33"/>
    </location>
</feature>
<reference evidence="2" key="1">
    <citation type="submission" date="2022-01" db="EMBL/GenBank/DDBJ databases">
        <title>VMRC isolate genome collection.</title>
        <authorList>
            <person name="France M."/>
            <person name="Rutt L."/>
            <person name="Humphrys M."/>
            <person name="Ravel J."/>
        </authorList>
    </citation>
    <scope>NUCLEOTIDE SEQUENCE</scope>
    <source>
        <strain evidence="2">C0048A1</strain>
    </source>
</reference>
<evidence type="ECO:0000313" key="2">
    <source>
        <dbReference type="EMBL" id="MCZ3668065.1"/>
    </source>
</evidence>
<evidence type="ECO:0000313" key="3">
    <source>
        <dbReference type="Proteomes" id="UP001212401"/>
    </source>
</evidence>
<feature type="region of interest" description="Disordered" evidence="1">
    <location>
        <begin position="147"/>
        <end position="178"/>
    </location>
</feature>